<accession>A0A382W9F6</accession>
<organism evidence="1">
    <name type="scientific">marine metagenome</name>
    <dbReference type="NCBI Taxonomy" id="408172"/>
    <lineage>
        <taxon>unclassified sequences</taxon>
        <taxon>metagenomes</taxon>
        <taxon>ecological metagenomes</taxon>
    </lineage>
</organism>
<sequence length="154" mass="16940">NSRRHWAEEGANPLRRWTAWSDDGGATWKDLAICQVLPDGPQNTQYGCMAGLTRLPVEGRDILLYSNCDSPGGRKLGTVWASFDGGKTWPIKRLAANGGFAYSSMSSGRPGTKTEGWVYLNFEAGGSWIARFNLSWLLKGEKTGDGKLPDWLTQ</sequence>
<evidence type="ECO:0000313" key="1">
    <source>
        <dbReference type="EMBL" id="SVD54758.1"/>
    </source>
</evidence>
<dbReference type="SUPFAM" id="SSF50939">
    <property type="entry name" value="Sialidases"/>
    <property type="match status" value="1"/>
</dbReference>
<name>A0A382W9F6_9ZZZZ</name>
<dbReference type="GO" id="GO:0006689">
    <property type="term" value="P:ganglioside catabolic process"/>
    <property type="evidence" value="ECO:0007669"/>
    <property type="project" value="TreeGrafter"/>
</dbReference>
<feature type="non-terminal residue" evidence="1">
    <location>
        <position position="1"/>
    </location>
</feature>
<dbReference type="PANTHER" id="PTHR10628:SF30">
    <property type="entry name" value="EXO-ALPHA-SIALIDASE"/>
    <property type="match status" value="1"/>
</dbReference>
<dbReference type="PANTHER" id="PTHR10628">
    <property type="entry name" value="SIALIDASE"/>
    <property type="match status" value="1"/>
</dbReference>
<dbReference type="EMBL" id="UINC01157648">
    <property type="protein sequence ID" value="SVD54758.1"/>
    <property type="molecule type" value="Genomic_DNA"/>
</dbReference>
<dbReference type="CDD" id="cd15482">
    <property type="entry name" value="Sialidase_non-viral"/>
    <property type="match status" value="1"/>
</dbReference>
<dbReference type="GO" id="GO:0005737">
    <property type="term" value="C:cytoplasm"/>
    <property type="evidence" value="ECO:0007669"/>
    <property type="project" value="TreeGrafter"/>
</dbReference>
<dbReference type="GO" id="GO:0004308">
    <property type="term" value="F:exo-alpha-sialidase activity"/>
    <property type="evidence" value="ECO:0007669"/>
    <property type="project" value="InterPro"/>
</dbReference>
<dbReference type="GO" id="GO:0009313">
    <property type="term" value="P:oligosaccharide catabolic process"/>
    <property type="evidence" value="ECO:0007669"/>
    <property type="project" value="TreeGrafter"/>
</dbReference>
<dbReference type="Gene3D" id="2.120.10.10">
    <property type="match status" value="1"/>
</dbReference>
<dbReference type="InterPro" id="IPR026856">
    <property type="entry name" value="Sialidase_fam"/>
</dbReference>
<dbReference type="AlphaFoldDB" id="A0A382W9F6"/>
<protein>
    <recommendedName>
        <fullName evidence="2">Sialidase domain-containing protein</fullName>
    </recommendedName>
</protein>
<reference evidence="1" key="1">
    <citation type="submission" date="2018-05" db="EMBL/GenBank/DDBJ databases">
        <authorList>
            <person name="Lanie J.A."/>
            <person name="Ng W.-L."/>
            <person name="Kazmierczak K.M."/>
            <person name="Andrzejewski T.M."/>
            <person name="Davidsen T.M."/>
            <person name="Wayne K.J."/>
            <person name="Tettelin H."/>
            <person name="Glass J.I."/>
            <person name="Rusch D."/>
            <person name="Podicherti R."/>
            <person name="Tsui H.-C.T."/>
            <person name="Winkler M.E."/>
        </authorList>
    </citation>
    <scope>NUCLEOTIDE SEQUENCE</scope>
</reference>
<dbReference type="InterPro" id="IPR036278">
    <property type="entry name" value="Sialidase_sf"/>
</dbReference>
<proteinExistence type="predicted"/>
<gene>
    <name evidence="1" type="ORF">METZ01_LOCUS407612</name>
</gene>
<dbReference type="GO" id="GO:0016020">
    <property type="term" value="C:membrane"/>
    <property type="evidence" value="ECO:0007669"/>
    <property type="project" value="TreeGrafter"/>
</dbReference>
<evidence type="ECO:0008006" key="2">
    <source>
        <dbReference type="Google" id="ProtNLM"/>
    </source>
</evidence>